<dbReference type="Proteomes" id="UP000799444">
    <property type="component" value="Unassembled WGS sequence"/>
</dbReference>
<evidence type="ECO:0000259" key="1">
    <source>
        <dbReference type="Pfam" id="PF06985"/>
    </source>
</evidence>
<gene>
    <name evidence="2" type="ORF">EJ04DRAFT_521504</name>
</gene>
<accession>A0A9P4R1V1</accession>
<dbReference type="PANTHER" id="PTHR33112:SF9">
    <property type="entry name" value="HETEROKARYON INCOMPATIBILITY DOMAIN-CONTAINING PROTEIN"/>
    <property type="match status" value="1"/>
</dbReference>
<dbReference type="EMBL" id="ML996119">
    <property type="protein sequence ID" value="KAF2737079.1"/>
    <property type="molecule type" value="Genomic_DNA"/>
</dbReference>
<dbReference type="InterPro" id="IPR010730">
    <property type="entry name" value="HET"/>
</dbReference>
<protein>
    <submittedName>
        <fullName evidence="2">HET-domain-containing protein</fullName>
    </submittedName>
</protein>
<evidence type="ECO:0000313" key="2">
    <source>
        <dbReference type="EMBL" id="KAF2737079.1"/>
    </source>
</evidence>
<comment type="caution">
    <text evidence="2">The sequence shown here is derived from an EMBL/GenBank/DDBJ whole genome shotgun (WGS) entry which is preliminary data.</text>
</comment>
<proteinExistence type="predicted"/>
<dbReference type="PANTHER" id="PTHR33112">
    <property type="entry name" value="DOMAIN PROTEIN, PUTATIVE-RELATED"/>
    <property type="match status" value="1"/>
</dbReference>
<organism evidence="2 3">
    <name type="scientific">Polyplosphaeria fusca</name>
    <dbReference type="NCBI Taxonomy" id="682080"/>
    <lineage>
        <taxon>Eukaryota</taxon>
        <taxon>Fungi</taxon>
        <taxon>Dikarya</taxon>
        <taxon>Ascomycota</taxon>
        <taxon>Pezizomycotina</taxon>
        <taxon>Dothideomycetes</taxon>
        <taxon>Pleosporomycetidae</taxon>
        <taxon>Pleosporales</taxon>
        <taxon>Tetraplosphaeriaceae</taxon>
        <taxon>Polyplosphaeria</taxon>
    </lineage>
</organism>
<evidence type="ECO:0000313" key="3">
    <source>
        <dbReference type="Proteomes" id="UP000799444"/>
    </source>
</evidence>
<feature type="domain" description="Heterokaryon incompatibility" evidence="1">
    <location>
        <begin position="161"/>
        <end position="306"/>
    </location>
</feature>
<reference evidence="2" key="1">
    <citation type="journal article" date="2020" name="Stud. Mycol.">
        <title>101 Dothideomycetes genomes: a test case for predicting lifestyles and emergence of pathogens.</title>
        <authorList>
            <person name="Haridas S."/>
            <person name="Albert R."/>
            <person name="Binder M."/>
            <person name="Bloem J."/>
            <person name="Labutti K."/>
            <person name="Salamov A."/>
            <person name="Andreopoulos B."/>
            <person name="Baker S."/>
            <person name="Barry K."/>
            <person name="Bills G."/>
            <person name="Bluhm B."/>
            <person name="Cannon C."/>
            <person name="Castanera R."/>
            <person name="Culley D."/>
            <person name="Daum C."/>
            <person name="Ezra D."/>
            <person name="Gonzalez J."/>
            <person name="Henrissat B."/>
            <person name="Kuo A."/>
            <person name="Liang C."/>
            <person name="Lipzen A."/>
            <person name="Lutzoni F."/>
            <person name="Magnuson J."/>
            <person name="Mondo S."/>
            <person name="Nolan M."/>
            <person name="Ohm R."/>
            <person name="Pangilinan J."/>
            <person name="Park H.-J."/>
            <person name="Ramirez L."/>
            <person name="Alfaro M."/>
            <person name="Sun H."/>
            <person name="Tritt A."/>
            <person name="Yoshinaga Y."/>
            <person name="Zwiers L.-H."/>
            <person name="Turgeon B."/>
            <person name="Goodwin S."/>
            <person name="Spatafora J."/>
            <person name="Crous P."/>
            <person name="Grigoriev I."/>
        </authorList>
    </citation>
    <scope>NUCLEOTIDE SEQUENCE</scope>
    <source>
        <strain evidence="2">CBS 125425</strain>
    </source>
</reference>
<dbReference type="AlphaFoldDB" id="A0A9P4R1V1"/>
<dbReference type="OrthoDB" id="5362512at2759"/>
<sequence>MYICKDIPTLREIPEYFVECTRIEVVDSARGGCALCTAIISVLRAPEGPYASVRIARRTFGLLVKESTFYKTVPILFAQGSGDSGSIPKSVVFPATGLSDAFLQASQWLENCLNNHGVRCNALGSMDRARLPFRILDIDLKLGDTVVLLESGLEEERHGIYACLSHCWGENQPIMTTISTLQQHQQGIFFSDLPATFQDAISILRQMDVKYLWIDSLCIVQDDALDWETQSAQMADIYRNEIITISAAASNNSHGGLFRDEPSESKSIEVTPCVHAAQDVRIFARQTHFHNKEDHPLIERGWVYQERLLSPRVLHFGAEELIWECMTESSCQCGEGVWAVQHNPWVANRWYNSKSQLDIPTLLTLPLQEAMEVWRGMVQDYSKTQLSHPDDIFPAITGAAKVISESLVQRGFDSTYIADLWRHSFLEDCLWTVSNVPGSRPLAYRAPTFSWASIVSSGGISYEDIRFSQTSVHLAVLLDYRCELRGIDDMGQLLSAHVSLQGSLMPAQLKISWNSTTIDKLPWRDVDNTPHIRFDGDCPSVLPGSENACTNDGIRKLSAWCLPILFKPGGYNWSMYCLIIKAMERNQEVVYERLGLLELWDRNQSCGVHEDWFDPSKVVKNAIVKIM</sequence>
<name>A0A9P4R1V1_9PLEO</name>
<keyword evidence="3" id="KW-1185">Reference proteome</keyword>
<dbReference type="Pfam" id="PF06985">
    <property type="entry name" value="HET"/>
    <property type="match status" value="1"/>
</dbReference>